<name>B7PA34_IXOSC</name>
<dbReference type="EnsemblMetazoa" id="ISCW002316-RA">
    <property type="protein sequence ID" value="ISCW002316-PA"/>
    <property type="gene ID" value="ISCW002316"/>
</dbReference>
<dbReference type="VEuPathDB" id="VectorBase:ISCW002316"/>
<reference evidence="3" key="2">
    <citation type="submission" date="2020-05" db="UniProtKB">
        <authorList>
            <consortium name="EnsemblMetazoa"/>
        </authorList>
    </citation>
    <scope>IDENTIFICATION</scope>
    <source>
        <strain evidence="3">wikel</strain>
    </source>
</reference>
<dbReference type="EMBL" id="DS668849">
    <property type="protein sequence ID" value="EEC03456.1"/>
    <property type="molecule type" value="Genomic_DNA"/>
</dbReference>
<dbReference type="InParanoid" id="B7PA34"/>
<feature type="compositionally biased region" description="Basic and acidic residues" evidence="1">
    <location>
        <begin position="24"/>
        <end position="34"/>
    </location>
</feature>
<evidence type="ECO:0000256" key="1">
    <source>
        <dbReference type="SAM" id="MobiDB-lite"/>
    </source>
</evidence>
<dbReference type="Proteomes" id="UP000001555">
    <property type="component" value="Unassembled WGS sequence"/>
</dbReference>
<dbReference type="EMBL" id="ABJB010879054">
    <property type="status" value="NOT_ANNOTATED_CDS"/>
    <property type="molecule type" value="Genomic_DNA"/>
</dbReference>
<feature type="region of interest" description="Disordered" evidence="1">
    <location>
        <begin position="1"/>
        <end position="34"/>
    </location>
</feature>
<organism>
    <name type="scientific">Ixodes scapularis</name>
    <name type="common">Black-legged tick</name>
    <name type="synonym">Deer tick</name>
    <dbReference type="NCBI Taxonomy" id="6945"/>
    <lineage>
        <taxon>Eukaryota</taxon>
        <taxon>Metazoa</taxon>
        <taxon>Ecdysozoa</taxon>
        <taxon>Arthropoda</taxon>
        <taxon>Chelicerata</taxon>
        <taxon>Arachnida</taxon>
        <taxon>Acari</taxon>
        <taxon>Parasitiformes</taxon>
        <taxon>Ixodida</taxon>
        <taxon>Ixodoidea</taxon>
        <taxon>Ixodidae</taxon>
        <taxon>Ixodinae</taxon>
        <taxon>Ixodes</taxon>
    </lineage>
</organism>
<accession>B7PA34</accession>
<proteinExistence type="predicted"/>
<evidence type="ECO:0000313" key="3">
    <source>
        <dbReference type="EnsemblMetazoa" id="ISCW002316-PA"/>
    </source>
</evidence>
<dbReference type="VEuPathDB" id="VectorBase:ISCI002316"/>
<evidence type="ECO:0000313" key="4">
    <source>
        <dbReference type="Proteomes" id="UP000001555"/>
    </source>
</evidence>
<sequence length="139" mass="14849">MSGQLPPKKRGLGEQPKPALTPEKVNDVEGKQAETKDGKDCFFLKFPKARKGERVNRKIEPASYGSIIVIIIFAVEHSGRGWPKTVFAAAILAAAGPQGLAASALATVPPRLPTPTNKDEAGPSWLQGLINVDIDLNLL</sequence>
<dbReference type="AlphaFoldDB" id="B7PA34"/>
<dbReference type="PaxDb" id="6945-B7PA34"/>
<keyword evidence="4" id="KW-1185">Reference proteome</keyword>
<dbReference type="HOGENOM" id="CLU_1847335_0_0_1"/>
<protein>
    <submittedName>
        <fullName evidence="2 3">Uncharacterized protein</fullName>
    </submittedName>
</protein>
<evidence type="ECO:0000313" key="2">
    <source>
        <dbReference type="EMBL" id="EEC03456.1"/>
    </source>
</evidence>
<reference evidence="2 4" key="1">
    <citation type="submission" date="2008-03" db="EMBL/GenBank/DDBJ databases">
        <title>Annotation of Ixodes scapularis.</title>
        <authorList>
            <consortium name="Ixodes scapularis Genome Project Consortium"/>
            <person name="Caler E."/>
            <person name="Hannick L.I."/>
            <person name="Bidwell S."/>
            <person name="Joardar V."/>
            <person name="Thiagarajan M."/>
            <person name="Amedeo P."/>
            <person name="Galinsky K.J."/>
            <person name="Schobel S."/>
            <person name="Inman J."/>
            <person name="Hostetler J."/>
            <person name="Miller J."/>
            <person name="Hammond M."/>
            <person name="Megy K."/>
            <person name="Lawson D."/>
            <person name="Kodira C."/>
            <person name="Sutton G."/>
            <person name="Meyer J."/>
            <person name="Hill C.A."/>
            <person name="Birren B."/>
            <person name="Nene V."/>
            <person name="Collins F."/>
            <person name="Alarcon-Chaidez F."/>
            <person name="Wikel S."/>
            <person name="Strausberg R."/>
        </authorList>
    </citation>
    <scope>NUCLEOTIDE SEQUENCE [LARGE SCALE GENOMIC DNA]</scope>
    <source>
        <strain evidence="4">Wikel</strain>
        <strain evidence="2">Wikel colony</strain>
    </source>
</reference>
<gene>
    <name evidence="2" type="ORF">IscW_ISCW002316</name>
</gene>